<evidence type="ECO:0000256" key="2">
    <source>
        <dbReference type="ARBA" id="ARBA00001936"/>
    </source>
</evidence>
<dbReference type="GO" id="GO:0006096">
    <property type="term" value="P:glycolytic process"/>
    <property type="evidence" value="ECO:0007669"/>
    <property type="project" value="UniProtKB-UniRule"/>
</dbReference>
<evidence type="ECO:0000259" key="15">
    <source>
        <dbReference type="Pfam" id="PF06415"/>
    </source>
</evidence>
<dbReference type="InterPro" id="IPR036646">
    <property type="entry name" value="PGAM_B_sf"/>
</dbReference>
<evidence type="ECO:0000256" key="6">
    <source>
        <dbReference type="ARBA" id="ARBA00022723"/>
    </source>
</evidence>
<evidence type="ECO:0000256" key="8">
    <source>
        <dbReference type="ARBA" id="ARBA00023211"/>
    </source>
</evidence>
<keyword evidence="7 10" id="KW-0324">Glycolysis</keyword>
<evidence type="ECO:0000256" key="1">
    <source>
        <dbReference type="ARBA" id="ARBA00000370"/>
    </source>
</evidence>
<dbReference type="Gene3D" id="3.40.1450.10">
    <property type="entry name" value="BPG-independent phosphoglycerate mutase, domain B"/>
    <property type="match status" value="1"/>
</dbReference>
<dbReference type="GO" id="GO:0030145">
    <property type="term" value="F:manganese ion binding"/>
    <property type="evidence" value="ECO:0007669"/>
    <property type="project" value="InterPro"/>
</dbReference>
<comment type="similarity">
    <text evidence="5 10">Belongs to the BPG-independent phosphoglycerate mutase family.</text>
</comment>
<dbReference type="InterPro" id="IPR006124">
    <property type="entry name" value="Metalloenzyme"/>
</dbReference>
<dbReference type="PIRSF" id="PIRSF001492">
    <property type="entry name" value="IPGAM"/>
    <property type="match status" value="1"/>
</dbReference>
<dbReference type="InterPro" id="IPR017850">
    <property type="entry name" value="Alkaline_phosphatase_core_sf"/>
</dbReference>
<keyword evidence="6 13" id="KW-0479">Metal-binding</keyword>
<evidence type="ECO:0000313" key="16">
    <source>
        <dbReference type="EMBL" id="KKU03342.1"/>
    </source>
</evidence>
<evidence type="ECO:0000256" key="7">
    <source>
        <dbReference type="ARBA" id="ARBA00023152"/>
    </source>
</evidence>
<feature type="binding site" evidence="10 12">
    <location>
        <begin position="259"/>
        <end position="262"/>
    </location>
    <ligand>
        <name>substrate</name>
    </ligand>
</feature>
<feature type="binding site" evidence="13">
    <location>
        <position position="15"/>
    </location>
    <ligand>
        <name>Mn(2+)</name>
        <dbReference type="ChEBI" id="CHEBI:29035"/>
        <label>2</label>
    </ligand>
</feature>
<dbReference type="GO" id="GO:0005829">
    <property type="term" value="C:cytosol"/>
    <property type="evidence" value="ECO:0007669"/>
    <property type="project" value="TreeGrafter"/>
</dbReference>
<dbReference type="InterPro" id="IPR011258">
    <property type="entry name" value="BPG-indep_PGM_N"/>
</dbReference>
<comment type="subunit">
    <text evidence="10">Monomer.</text>
</comment>
<gene>
    <name evidence="10" type="primary">gpmI</name>
    <name evidence="16" type="ORF">UX05_C0002G0098</name>
</gene>
<feature type="binding site" evidence="13">
    <location>
        <position position="433"/>
    </location>
    <ligand>
        <name>Mn(2+)</name>
        <dbReference type="ChEBI" id="CHEBI:29035"/>
        <label>1</label>
    </ligand>
</feature>
<keyword evidence="9 10" id="KW-0413">Isomerase</keyword>
<dbReference type="Gene3D" id="3.40.720.10">
    <property type="entry name" value="Alkaline Phosphatase, subunit A"/>
    <property type="match status" value="1"/>
</dbReference>
<dbReference type="Proteomes" id="UP000034264">
    <property type="component" value="Unassembled WGS sequence"/>
</dbReference>
<feature type="binding site" evidence="13">
    <location>
        <position position="470"/>
    </location>
    <ligand>
        <name>Mn(2+)</name>
        <dbReference type="ChEBI" id="CHEBI:29035"/>
        <label>2</label>
    </ligand>
</feature>
<keyword evidence="8 13" id="KW-0464">Manganese</keyword>
<dbReference type="EMBL" id="LCKS01000002">
    <property type="protein sequence ID" value="KKU03342.1"/>
    <property type="molecule type" value="Genomic_DNA"/>
</dbReference>
<dbReference type="GO" id="GO:0004619">
    <property type="term" value="F:phosphoglycerate mutase activity"/>
    <property type="evidence" value="ECO:0007669"/>
    <property type="project" value="UniProtKB-UniRule"/>
</dbReference>
<comment type="function">
    <text evidence="3 10">Catalyzes the interconversion of 2-phosphoglycerate and 3-phosphoglycerate.</text>
</comment>
<dbReference type="Pfam" id="PF06415">
    <property type="entry name" value="iPGM_N"/>
    <property type="match status" value="1"/>
</dbReference>
<sequence length="540" mass="58873">MSPSASKPIVLAILDGWGLAPAGPGNAITAAKTPNITSLWNAYTHTQLIAHGGSVGLPKSEPGNTETGHLNLGAGRIVYQDLPRINMSIADGTFFQNPQFLGAAKHLTDHSSRLHLLGLVGGGGVHSDLTHLFALLRFCHEQHVSNVYLHLFTDGRDSPPSAAMTYINQVREVISREGVGKIASIIGRYYAMDRDFRWDRTAKAYFCLTRGEGKKASSVDAAVSQSYSANKTDEFIEPTIIDSAGIIKSGDAVIFCNFRIDRPRQLTKAFVLPNFEETANHVGFDPYAVKYTAKHIEDVSGKPQPFTRGPQIPNLYFVTMTEYEQNLPVQIAFPPQVVEYPLGRVLSEANLRQLRLAESEKERFVTYYFNGQREQAFPGEDRQIIPSPKVVPTYDKKPEMSAVEITQVAITKIQSGAYDVMVINYANPDMVGHSGNLKATIKGCEIVDTCMGDLSRTILAAGGVLVITADHGNAEEMINPATHGTDTEHNANPVPFILVGNDFRTATQISQGILADVAPTLLSLLKIPAPSSMTGRNLLR</sequence>
<comment type="caution">
    <text evidence="10">Lacks conserved residue(s) required for the propagation of feature annotation.</text>
</comment>
<feature type="domain" description="Metalloenzyme" evidence="14">
    <location>
        <begin position="7"/>
        <end position="527"/>
    </location>
</feature>
<dbReference type="SUPFAM" id="SSF64158">
    <property type="entry name" value="2,3-Bisphosphoglycerate-independent phosphoglycerate mutase, substrate-binding domain"/>
    <property type="match status" value="1"/>
</dbReference>
<comment type="caution">
    <text evidence="16">The sequence shown here is derived from an EMBL/GenBank/DDBJ whole genome shotgun (WGS) entry which is preliminary data.</text>
</comment>
<dbReference type="NCBIfam" id="TIGR01307">
    <property type="entry name" value="pgm_bpd_ind"/>
    <property type="match status" value="1"/>
</dbReference>
<evidence type="ECO:0000256" key="10">
    <source>
        <dbReference type="HAMAP-Rule" id="MF_01038"/>
    </source>
</evidence>
<dbReference type="PANTHER" id="PTHR31637">
    <property type="entry name" value="2,3-BISPHOSPHOGLYCERATE-INDEPENDENT PHOSPHOGLYCERATE MUTASE"/>
    <property type="match status" value="1"/>
</dbReference>
<dbReference type="HAMAP" id="MF_01038">
    <property type="entry name" value="GpmI"/>
    <property type="match status" value="1"/>
</dbReference>
<feature type="binding site" evidence="13">
    <location>
        <position position="489"/>
    </location>
    <ligand>
        <name>Mn(2+)</name>
        <dbReference type="ChEBI" id="CHEBI:29035"/>
        <label>1</label>
    </ligand>
</feature>
<evidence type="ECO:0000256" key="4">
    <source>
        <dbReference type="ARBA" id="ARBA00004798"/>
    </source>
</evidence>
<feature type="domain" description="BPG-independent PGAM N-terminal" evidence="15">
    <location>
        <begin position="85"/>
        <end position="324"/>
    </location>
</feature>
<dbReference type="UniPathway" id="UPA00109">
    <property type="reaction ID" value="UER00186"/>
</dbReference>
<name>A0A0G1M5F3_9BACT</name>
<dbReference type="FunFam" id="3.40.1450.10:FF:000002">
    <property type="entry name" value="2,3-bisphosphoglycerate-independent phosphoglycerate mutase"/>
    <property type="match status" value="1"/>
</dbReference>
<evidence type="ECO:0000256" key="12">
    <source>
        <dbReference type="PIRSR" id="PIRSR001492-2"/>
    </source>
</evidence>
<comment type="cofactor">
    <cofactor evidence="2">
        <name>Mn(2+)</name>
        <dbReference type="ChEBI" id="CHEBI:29035"/>
    </cofactor>
</comment>
<feature type="binding site" evidence="13">
    <location>
        <position position="471"/>
    </location>
    <ligand>
        <name>Mn(2+)</name>
        <dbReference type="ChEBI" id="CHEBI:29035"/>
        <label>2</label>
    </ligand>
</feature>
<dbReference type="AlphaFoldDB" id="A0A0G1M5F3"/>
<dbReference type="SUPFAM" id="SSF53649">
    <property type="entry name" value="Alkaline phosphatase-like"/>
    <property type="match status" value="1"/>
</dbReference>
<feature type="binding site" evidence="10 12">
    <location>
        <position position="361"/>
    </location>
    <ligand>
        <name>substrate</name>
    </ligand>
</feature>
<dbReference type="PANTHER" id="PTHR31637:SF0">
    <property type="entry name" value="2,3-BISPHOSPHOGLYCERATE-INDEPENDENT PHOSPHOGLYCERATE MUTASE"/>
    <property type="match status" value="1"/>
</dbReference>
<evidence type="ECO:0000256" key="11">
    <source>
        <dbReference type="NCBIfam" id="TIGR01307"/>
    </source>
</evidence>
<reference evidence="16 17" key="1">
    <citation type="journal article" date="2015" name="Nature">
        <title>rRNA introns, odd ribosomes, and small enigmatic genomes across a large radiation of phyla.</title>
        <authorList>
            <person name="Brown C.T."/>
            <person name="Hug L.A."/>
            <person name="Thomas B.C."/>
            <person name="Sharon I."/>
            <person name="Castelle C.J."/>
            <person name="Singh A."/>
            <person name="Wilkins M.J."/>
            <person name="Williams K.H."/>
            <person name="Banfield J.F."/>
        </authorList>
    </citation>
    <scope>NUCLEOTIDE SEQUENCE [LARGE SCALE GENOMIC DNA]</scope>
</reference>
<comment type="pathway">
    <text evidence="4 10">Carbohydrate degradation; glycolysis; pyruvate from D-glyceraldehyde 3-phosphate: step 3/5.</text>
</comment>
<evidence type="ECO:0000313" key="17">
    <source>
        <dbReference type="Proteomes" id="UP000034264"/>
    </source>
</evidence>
<dbReference type="PATRIC" id="fig|1618366.3.peg.277"/>
<feature type="binding site" evidence="10 12">
    <location>
        <position position="126"/>
    </location>
    <ligand>
        <name>substrate</name>
    </ligand>
</feature>
<evidence type="ECO:0000256" key="9">
    <source>
        <dbReference type="ARBA" id="ARBA00023235"/>
    </source>
</evidence>
<organism evidence="16 17">
    <name type="scientific">Candidatus Amesbacteria bacterium GW2011_GWC2_45_19</name>
    <dbReference type="NCBI Taxonomy" id="1618366"/>
    <lineage>
        <taxon>Bacteria</taxon>
        <taxon>Candidatus Amesiibacteriota</taxon>
    </lineage>
</organism>
<evidence type="ECO:0000256" key="5">
    <source>
        <dbReference type="ARBA" id="ARBA00008819"/>
    </source>
</evidence>
<evidence type="ECO:0000256" key="3">
    <source>
        <dbReference type="ARBA" id="ARBA00002315"/>
    </source>
</evidence>
<dbReference type="Pfam" id="PF01676">
    <property type="entry name" value="Metalloenzyme"/>
    <property type="match status" value="1"/>
</dbReference>
<evidence type="ECO:0000259" key="14">
    <source>
        <dbReference type="Pfam" id="PF01676"/>
    </source>
</evidence>
<evidence type="ECO:0000256" key="13">
    <source>
        <dbReference type="PIRSR" id="PIRSR001492-3"/>
    </source>
</evidence>
<dbReference type="GO" id="GO:0006007">
    <property type="term" value="P:glucose catabolic process"/>
    <property type="evidence" value="ECO:0007669"/>
    <property type="project" value="InterPro"/>
</dbReference>
<feature type="binding site" evidence="10 12">
    <location>
        <begin position="156"/>
        <end position="157"/>
    </location>
    <ligand>
        <name>substrate</name>
    </ligand>
</feature>
<feature type="binding site" evidence="10 12">
    <location>
        <position position="188"/>
    </location>
    <ligand>
        <name>substrate</name>
    </ligand>
</feature>
<accession>A0A0G1M5F3</accession>
<dbReference type="CDD" id="cd16010">
    <property type="entry name" value="iPGM"/>
    <property type="match status" value="1"/>
</dbReference>
<proteinExistence type="inferred from homology"/>
<feature type="binding site" evidence="13">
    <location>
        <position position="429"/>
    </location>
    <ligand>
        <name>Mn(2+)</name>
        <dbReference type="ChEBI" id="CHEBI:29035"/>
        <label>1</label>
    </ligand>
</feature>
<comment type="catalytic activity">
    <reaction evidence="1 10">
        <text>(2R)-2-phosphoglycerate = (2R)-3-phosphoglycerate</text>
        <dbReference type="Rhea" id="RHEA:15901"/>
        <dbReference type="ChEBI" id="CHEBI:58272"/>
        <dbReference type="ChEBI" id="CHEBI:58289"/>
        <dbReference type="EC" id="5.4.2.12"/>
    </reaction>
</comment>
<dbReference type="InterPro" id="IPR005995">
    <property type="entry name" value="Pgm_bpd_ind"/>
</dbReference>
<feature type="binding site" evidence="10 12">
    <location>
        <position position="194"/>
    </location>
    <ligand>
        <name>substrate</name>
    </ligand>
</feature>
<protein>
    <recommendedName>
        <fullName evidence="10 11">2,3-bisphosphoglycerate-independent phosphoglycerate mutase</fullName>
        <shortName evidence="10">BPG-independent PGAM</shortName>
        <shortName evidence="10">Phosphoglyceromutase</shortName>
        <shortName evidence="10">iPGM</shortName>
        <ecNumber evidence="10 11">5.4.2.12</ecNumber>
    </recommendedName>
</protein>
<dbReference type="EC" id="5.4.2.12" evidence="10 11"/>